<dbReference type="PROSITE" id="PS51318">
    <property type="entry name" value="TAT"/>
    <property type="match status" value="1"/>
</dbReference>
<keyword evidence="5" id="KW-1185">Reference proteome</keyword>
<protein>
    <submittedName>
        <fullName evidence="4">Aliphatic amidase expression-regulating protein</fullName>
    </submittedName>
</protein>
<dbReference type="KEGG" id="hdi:HDIA_3080"/>
<evidence type="ECO:0000256" key="2">
    <source>
        <dbReference type="ARBA" id="ARBA00022729"/>
    </source>
</evidence>
<feature type="domain" description="Leucine-binding protein" evidence="3">
    <location>
        <begin position="37"/>
        <end position="376"/>
    </location>
</feature>
<dbReference type="InterPro" id="IPR006311">
    <property type="entry name" value="TAT_signal"/>
</dbReference>
<dbReference type="InterPro" id="IPR028082">
    <property type="entry name" value="Peripla_BP_I"/>
</dbReference>
<dbReference type="EMBL" id="LT960614">
    <property type="protein sequence ID" value="SON56621.1"/>
    <property type="molecule type" value="Genomic_DNA"/>
</dbReference>
<evidence type="ECO:0000313" key="4">
    <source>
        <dbReference type="EMBL" id="SON56621.1"/>
    </source>
</evidence>
<name>A0A2C9DA54_9HYPH</name>
<dbReference type="AlphaFoldDB" id="A0A2C9DA54"/>
<dbReference type="PANTHER" id="PTHR47628">
    <property type="match status" value="1"/>
</dbReference>
<evidence type="ECO:0000256" key="1">
    <source>
        <dbReference type="ARBA" id="ARBA00010062"/>
    </source>
</evidence>
<dbReference type="InterPro" id="IPR028081">
    <property type="entry name" value="Leu-bd"/>
</dbReference>
<dbReference type="Pfam" id="PF13458">
    <property type="entry name" value="Peripla_BP_6"/>
    <property type="match status" value="1"/>
</dbReference>
<proteinExistence type="inferred from homology"/>
<reference evidence="5" key="1">
    <citation type="submission" date="2017-09" db="EMBL/GenBank/DDBJ databases">
        <title>Genome sequence of Nannocystis excedens DSM 71.</title>
        <authorList>
            <person name="Blom J."/>
        </authorList>
    </citation>
    <scope>NUCLEOTIDE SEQUENCE [LARGE SCALE GENOMIC DNA]</scope>
    <source>
        <strain evidence="5">type strain: E19</strain>
    </source>
</reference>
<keyword evidence="2" id="KW-0732">Signal</keyword>
<dbReference type="Gene3D" id="3.40.50.2300">
    <property type="match status" value="2"/>
</dbReference>
<dbReference type="Proteomes" id="UP000223606">
    <property type="component" value="Chromosome 1"/>
</dbReference>
<accession>A0A2C9DA54</accession>
<dbReference type="PANTHER" id="PTHR47628:SF1">
    <property type="entry name" value="ALIPHATIC AMIDASE EXPRESSION-REGULATING PROTEIN"/>
    <property type="match status" value="1"/>
</dbReference>
<sequence length="414" mass="45180">MTKRVINRREILRLGGGVAAGALAVPFYARNALAEEPIKLGSLLDGSGALGLEGKRMIQTTEYAVDLLNQGGGLLGRPIKLISYDTQSTMQLYTQYAQELALKEKVDVIQGGITSASREAIRPIFDRSRTLYFYNTQYEGGVCDQNVFCTGSTPAQTVNHIVDYALKNWGKKVYIIAADYNYGHITASWMKKFTEDGGGEVLGTDFFPLDVTNFSSAISRIQQAAPEFVLSALVGANHSGFYRQWDAAGMKSKIPVGSSVFGLGDELTTMDTSTTDGIVTCYGWYNNLDTPASKAFVDGMQAKFGKDVTDLSELDTATYEGIMLWAEAVKKAGTVERMPVIEALESGITIDSPTGKVTMDPATHHTIRNTFLAQPKNRTWEIMATFPDSFPADTGGRCNLIDSPRTNKQFTPDI</sequence>
<evidence type="ECO:0000259" key="3">
    <source>
        <dbReference type="Pfam" id="PF13458"/>
    </source>
</evidence>
<comment type="similarity">
    <text evidence="1">Belongs to the leucine-binding protein family.</text>
</comment>
<dbReference type="OrthoDB" id="9802022at2"/>
<dbReference type="SUPFAM" id="SSF53822">
    <property type="entry name" value="Periplasmic binding protein-like I"/>
    <property type="match status" value="1"/>
</dbReference>
<evidence type="ECO:0000313" key="5">
    <source>
        <dbReference type="Proteomes" id="UP000223606"/>
    </source>
</evidence>
<gene>
    <name evidence="4" type="primary">amiC_9</name>
    <name evidence="4" type="ORF">HDIA_3080</name>
</gene>
<dbReference type="RefSeq" id="WP_099556975.1">
    <property type="nucleotide sequence ID" value="NZ_LT960614.1"/>
</dbReference>
<organism evidence="4 5">
    <name type="scientific">Hartmannibacter diazotrophicus</name>
    <dbReference type="NCBI Taxonomy" id="1482074"/>
    <lineage>
        <taxon>Bacteria</taxon>
        <taxon>Pseudomonadati</taxon>
        <taxon>Pseudomonadota</taxon>
        <taxon>Alphaproteobacteria</taxon>
        <taxon>Hyphomicrobiales</taxon>
        <taxon>Pleomorphomonadaceae</taxon>
        <taxon>Hartmannibacter</taxon>
    </lineage>
</organism>